<feature type="transmembrane region" description="Helical" evidence="1">
    <location>
        <begin position="185"/>
        <end position="209"/>
    </location>
</feature>
<evidence type="ECO:0000313" key="3">
    <source>
        <dbReference type="Proteomes" id="UP000242763"/>
    </source>
</evidence>
<dbReference type="Pfam" id="PF07077">
    <property type="entry name" value="DUF1345"/>
    <property type="match status" value="1"/>
</dbReference>
<keyword evidence="1" id="KW-1133">Transmembrane helix</keyword>
<dbReference type="Proteomes" id="UP000242763">
    <property type="component" value="Unassembled WGS sequence"/>
</dbReference>
<sequence>MSLAGRHAPFYLAVAVGVVALALGLWALPQLAFPLATNAFFVTYLGLELKRLPTLSAEYLRKHAASNDLPVTAIFLVTLAAVASAFVALFVLLNADHRPGVIAATLTLIAVPLGWLTIHMIAAIHYAHVYWQPRDATDQLEGGLDFPGTSEPRGSDFVYFAFVIGMTAQTSDVQITTQRMRSINIVHAIVSFFFNTVLVAAAVNAAVALGN</sequence>
<evidence type="ECO:0000256" key="1">
    <source>
        <dbReference type="SAM" id="Phobius"/>
    </source>
</evidence>
<keyword evidence="3" id="KW-1185">Reference proteome</keyword>
<keyword evidence="1" id="KW-0472">Membrane</keyword>
<organism evidence="2 3">
    <name type="scientific">Aquamicrobium aerolatum DSM 21857</name>
    <dbReference type="NCBI Taxonomy" id="1121003"/>
    <lineage>
        <taxon>Bacteria</taxon>
        <taxon>Pseudomonadati</taxon>
        <taxon>Pseudomonadota</taxon>
        <taxon>Alphaproteobacteria</taxon>
        <taxon>Hyphomicrobiales</taxon>
        <taxon>Phyllobacteriaceae</taxon>
        <taxon>Aerobium</taxon>
    </lineage>
</organism>
<dbReference type="OrthoDB" id="64737at2"/>
<name>A0A1I3L329_9HYPH</name>
<feature type="transmembrane region" description="Helical" evidence="1">
    <location>
        <begin position="7"/>
        <end position="26"/>
    </location>
</feature>
<dbReference type="RefSeq" id="WP_091520164.1">
    <property type="nucleotide sequence ID" value="NZ_FORF01000006.1"/>
</dbReference>
<gene>
    <name evidence="2" type="ORF">SAMN03080618_01357</name>
</gene>
<accession>A0A1I3L329</accession>
<dbReference type="InterPro" id="IPR009781">
    <property type="entry name" value="DUF1345"/>
</dbReference>
<feature type="transmembrane region" description="Helical" evidence="1">
    <location>
        <begin position="101"/>
        <end position="124"/>
    </location>
</feature>
<protein>
    <submittedName>
        <fullName evidence="2">Uncharacterized membrane protein</fullName>
    </submittedName>
</protein>
<dbReference type="STRING" id="1121003.SAMN03080618_01357"/>
<dbReference type="AlphaFoldDB" id="A0A1I3L329"/>
<reference evidence="3" key="1">
    <citation type="submission" date="2016-10" db="EMBL/GenBank/DDBJ databases">
        <authorList>
            <person name="Varghese N."/>
            <person name="Submissions S."/>
        </authorList>
    </citation>
    <scope>NUCLEOTIDE SEQUENCE [LARGE SCALE GENOMIC DNA]</scope>
    <source>
        <strain evidence="3">DSM 21857</strain>
    </source>
</reference>
<dbReference type="EMBL" id="FORF01000006">
    <property type="protein sequence ID" value="SFI79140.1"/>
    <property type="molecule type" value="Genomic_DNA"/>
</dbReference>
<feature type="transmembrane region" description="Helical" evidence="1">
    <location>
        <begin position="69"/>
        <end position="95"/>
    </location>
</feature>
<proteinExistence type="predicted"/>
<evidence type="ECO:0000313" key="2">
    <source>
        <dbReference type="EMBL" id="SFI79140.1"/>
    </source>
</evidence>
<keyword evidence="1" id="KW-0812">Transmembrane</keyword>